<dbReference type="AlphaFoldDB" id="A0A380AZT0"/>
<organism evidence="2 3">
    <name type="scientific">Shewanella morhuae</name>
    <dbReference type="NCBI Taxonomy" id="365591"/>
    <lineage>
        <taxon>Bacteria</taxon>
        <taxon>Pseudomonadati</taxon>
        <taxon>Pseudomonadota</taxon>
        <taxon>Gammaproteobacteria</taxon>
        <taxon>Alteromonadales</taxon>
        <taxon>Shewanellaceae</taxon>
        <taxon>Shewanella</taxon>
    </lineage>
</organism>
<dbReference type="EMBL" id="UGYV01000001">
    <property type="protein sequence ID" value="SUI90785.1"/>
    <property type="molecule type" value="Genomic_DNA"/>
</dbReference>
<accession>A0A380AZT0</accession>
<feature type="transmembrane region" description="Helical" evidence="1">
    <location>
        <begin position="59"/>
        <end position="77"/>
    </location>
</feature>
<feature type="transmembrane region" description="Helical" evidence="1">
    <location>
        <begin position="23"/>
        <end position="47"/>
    </location>
</feature>
<gene>
    <name evidence="2" type="ORF">NCTC10736_03177</name>
</gene>
<evidence type="ECO:0000313" key="3">
    <source>
        <dbReference type="Proteomes" id="UP000255061"/>
    </source>
</evidence>
<proteinExistence type="predicted"/>
<keyword evidence="1" id="KW-1133">Transmembrane helix</keyword>
<dbReference type="RefSeq" id="WP_115406689.1">
    <property type="nucleotide sequence ID" value="NZ_UGYV01000001.1"/>
</dbReference>
<sequence>MHDSTLELQELDARIAKGKLHSILVVGVLYWGMLTSLIVALINYFIWDDSFGVELQKALYIYPIGGILFGWSAWVQINHRRDKLRANISNR</sequence>
<keyword evidence="1" id="KW-0812">Transmembrane</keyword>
<evidence type="ECO:0000256" key="1">
    <source>
        <dbReference type="SAM" id="Phobius"/>
    </source>
</evidence>
<keyword evidence="1" id="KW-0472">Membrane</keyword>
<protein>
    <submittedName>
        <fullName evidence="2">Uncharacterized protein</fullName>
    </submittedName>
</protein>
<evidence type="ECO:0000313" key="2">
    <source>
        <dbReference type="EMBL" id="SUI90785.1"/>
    </source>
</evidence>
<dbReference type="Proteomes" id="UP000255061">
    <property type="component" value="Unassembled WGS sequence"/>
</dbReference>
<name>A0A380AZT0_9GAMM</name>
<reference evidence="2 3" key="1">
    <citation type="submission" date="2018-06" db="EMBL/GenBank/DDBJ databases">
        <authorList>
            <consortium name="Pathogen Informatics"/>
            <person name="Doyle S."/>
        </authorList>
    </citation>
    <scope>NUCLEOTIDE SEQUENCE [LARGE SCALE GENOMIC DNA]</scope>
    <source>
        <strain evidence="2 3">NCTC10736</strain>
    </source>
</reference>